<dbReference type="GO" id="GO:0005739">
    <property type="term" value="C:mitochondrion"/>
    <property type="evidence" value="ECO:0007669"/>
    <property type="project" value="EnsemblFungi"/>
</dbReference>
<dbReference type="OrthoDB" id="2527403at2759"/>
<dbReference type="GO" id="GO:0007131">
    <property type="term" value="P:reciprocal meiotic recombination"/>
    <property type="evidence" value="ECO:0007669"/>
    <property type="project" value="EnsemblFungi"/>
</dbReference>
<evidence type="ECO:0000313" key="3">
    <source>
        <dbReference type="Proteomes" id="UP000001640"/>
    </source>
</evidence>
<dbReference type="HOGENOM" id="CLU_028751_0_0_1"/>
<feature type="chain" id="PRO_5003410603" description="Meiotic sister chromatid recombination protein 1" evidence="1">
    <location>
        <begin position="19"/>
        <end position="496"/>
    </location>
</feature>
<dbReference type="EMBL" id="HE576753">
    <property type="protein sequence ID" value="CCC68102.1"/>
    <property type="molecule type" value="Genomic_DNA"/>
</dbReference>
<protein>
    <recommendedName>
        <fullName evidence="4">Meiotic sister chromatid recombination protein 1</fullName>
    </recommendedName>
</protein>
<reference evidence="2 3" key="1">
    <citation type="journal article" date="2011" name="Proc. Natl. Acad. Sci. U.S.A.">
        <title>Evolutionary erosion of yeast sex chromosomes by mating-type switching accidents.</title>
        <authorList>
            <person name="Gordon J.L."/>
            <person name="Armisen D."/>
            <person name="Proux-Wera E."/>
            <person name="Oheigeartaigh S.S."/>
            <person name="Byrne K.P."/>
            <person name="Wolfe K.H."/>
        </authorList>
    </citation>
    <scope>NUCLEOTIDE SEQUENCE [LARGE SCALE GENOMIC DNA]</scope>
    <source>
        <strain evidence="3">ATCC 76901 / BCRC 22586 / CBS 4309 / NBRC 1992 / NRRL Y-12630</strain>
    </source>
</reference>
<dbReference type="STRING" id="1064592.G0VAX9"/>
<dbReference type="RefSeq" id="XP_003674479.1">
    <property type="nucleotide sequence ID" value="XM_003674431.1"/>
</dbReference>
<dbReference type="KEGG" id="ncs:NCAS_0B00180"/>
<dbReference type="AlphaFoldDB" id="G0VAX9"/>
<dbReference type="Pfam" id="PF10281">
    <property type="entry name" value="Ish1"/>
    <property type="match status" value="4"/>
</dbReference>
<dbReference type="InterPro" id="IPR018803">
    <property type="entry name" value="Ish1/Msc1-like"/>
</dbReference>
<dbReference type="eggNOG" id="ENOG502RNIV">
    <property type="taxonomic scope" value="Eukaryota"/>
</dbReference>
<dbReference type="GeneID" id="96901666"/>
<dbReference type="GO" id="GO:0005635">
    <property type="term" value="C:nuclear envelope"/>
    <property type="evidence" value="ECO:0007669"/>
    <property type="project" value="EnsemblFungi"/>
</dbReference>
<proteinExistence type="predicted"/>
<name>G0VAX9_NAUCA</name>
<evidence type="ECO:0000313" key="2">
    <source>
        <dbReference type="EMBL" id="CCC68102.1"/>
    </source>
</evidence>
<dbReference type="Proteomes" id="UP000001640">
    <property type="component" value="Chromosome 2"/>
</dbReference>
<feature type="signal peptide" evidence="1">
    <location>
        <begin position="1"/>
        <end position="18"/>
    </location>
</feature>
<evidence type="ECO:0000256" key="1">
    <source>
        <dbReference type="SAM" id="SignalP"/>
    </source>
</evidence>
<evidence type="ECO:0008006" key="4">
    <source>
        <dbReference type="Google" id="ProtNLM"/>
    </source>
</evidence>
<keyword evidence="1" id="KW-0732">Signal</keyword>
<reference key="2">
    <citation type="submission" date="2011-08" db="EMBL/GenBank/DDBJ databases">
        <title>Genome sequence of Naumovozyma castellii.</title>
        <authorList>
            <person name="Gordon J.L."/>
            <person name="Armisen D."/>
            <person name="Proux-Wera E."/>
            <person name="OhEigeartaigh S.S."/>
            <person name="Byrne K.P."/>
            <person name="Wolfe K.H."/>
        </authorList>
    </citation>
    <scope>NUCLEOTIDE SEQUENCE</scope>
    <source>
        <strain>Type strain:CBS 4309</strain>
    </source>
</reference>
<accession>G0VAX9</accession>
<gene>
    <name evidence="2" type="primary">NCAS0B00180</name>
    <name evidence="2" type="ordered locus">NCAS_0B00180</name>
</gene>
<dbReference type="FunCoup" id="G0VAX9">
    <property type="interactions" value="137"/>
</dbReference>
<dbReference type="InParanoid" id="G0VAX9"/>
<sequence length="496" mass="58676">MKLSTVVSCSILVTTSLAAQSAFDFDKWSHNDLLDYVNDHMSNLKDVASESMDDLKKDASEVWEQNAHPKPWWKFWASDDKQFPWVKSSSSPVSDWLFNSWSKEDLYNFLKKHKIDAQLEDSKDQLVNKVQENFNDISKKLDSSGYYPSSSYFNDWSIDDLKNWLKEYNIPAERSIKDKKDELIKQVRKNIYQVSAKVEKERLNLLDSLDLANKQFLDKTGELKENIFDTWSKDDLEKWLASHKVKLDEKMMDSHDYLVETANNNYDLLKDDINWYLKTLKKKSSPFLQKTPEYVDSVWGSVSSKAEDVYSKTKGKTNEVINDTFLIGVDNWSKDRLKAFLDIRDINYSMFATKKELAQMVRDSRNKPLRDVKEGYFHYLDTFKDWANEKREAVKDSDMYESMNDQVENVNKKAGEFKDRVNEAFDTWSQKDLQTYLEDFGIKAKPTSTREELIQNAKENTQWFFGFDQEPYYKRYYHNAAHWMKQRLNSILPKFW</sequence>
<organism evidence="2 3">
    <name type="scientific">Naumovozyma castellii</name>
    <name type="common">Yeast</name>
    <name type="synonym">Saccharomyces castellii</name>
    <dbReference type="NCBI Taxonomy" id="27288"/>
    <lineage>
        <taxon>Eukaryota</taxon>
        <taxon>Fungi</taxon>
        <taxon>Dikarya</taxon>
        <taxon>Ascomycota</taxon>
        <taxon>Saccharomycotina</taxon>
        <taxon>Saccharomycetes</taxon>
        <taxon>Saccharomycetales</taxon>
        <taxon>Saccharomycetaceae</taxon>
        <taxon>Naumovozyma</taxon>
    </lineage>
</organism>
<dbReference type="OMA" id="WTFDTWN"/>
<keyword evidence="3" id="KW-1185">Reference proteome</keyword>
<dbReference type="GO" id="GO:1990166">
    <property type="term" value="P:protein localization to site of double-strand break"/>
    <property type="evidence" value="ECO:0007669"/>
    <property type="project" value="EnsemblFungi"/>
</dbReference>